<dbReference type="Pfam" id="PF04755">
    <property type="entry name" value="PAP_fibrillin"/>
    <property type="match status" value="1"/>
</dbReference>
<comment type="subcellular location">
    <subcellularLocation>
        <location evidence="1">Plastid</location>
    </subcellularLocation>
</comment>
<evidence type="ECO:0000313" key="4">
    <source>
        <dbReference type="EMBL" id="KAG7348454.1"/>
    </source>
</evidence>
<organism evidence="4 5">
    <name type="scientific">Nitzschia inconspicua</name>
    <dbReference type="NCBI Taxonomy" id="303405"/>
    <lineage>
        <taxon>Eukaryota</taxon>
        <taxon>Sar</taxon>
        <taxon>Stramenopiles</taxon>
        <taxon>Ochrophyta</taxon>
        <taxon>Bacillariophyta</taxon>
        <taxon>Bacillariophyceae</taxon>
        <taxon>Bacillariophycidae</taxon>
        <taxon>Bacillariales</taxon>
        <taxon>Bacillariaceae</taxon>
        <taxon>Nitzschia</taxon>
    </lineage>
</organism>
<name>A0A9K3KR49_9STRA</name>
<dbReference type="EMBL" id="JAGRRH010000020">
    <property type="protein sequence ID" value="KAG7348454.1"/>
    <property type="molecule type" value="Genomic_DNA"/>
</dbReference>
<dbReference type="GO" id="GO:0009536">
    <property type="term" value="C:plastid"/>
    <property type="evidence" value="ECO:0007669"/>
    <property type="project" value="UniProtKB-SubCell"/>
</dbReference>
<accession>A0A9K3KR49</accession>
<dbReference type="Proteomes" id="UP000693970">
    <property type="component" value="Unassembled WGS sequence"/>
</dbReference>
<gene>
    <name evidence="4" type="ORF">IV203_017159</name>
</gene>
<dbReference type="InterPro" id="IPR006843">
    <property type="entry name" value="PAP/fibrillin_dom"/>
</dbReference>
<evidence type="ECO:0000313" key="5">
    <source>
        <dbReference type="Proteomes" id="UP000693970"/>
    </source>
</evidence>
<evidence type="ECO:0000259" key="3">
    <source>
        <dbReference type="Pfam" id="PF04755"/>
    </source>
</evidence>
<reference evidence="4" key="2">
    <citation type="submission" date="2021-04" db="EMBL/GenBank/DDBJ databases">
        <authorList>
            <person name="Podell S."/>
        </authorList>
    </citation>
    <scope>NUCLEOTIDE SEQUENCE</scope>
    <source>
        <strain evidence="4">Hildebrandi</strain>
    </source>
</reference>
<keyword evidence="5" id="KW-1185">Reference proteome</keyword>
<feature type="domain" description="Plastid lipid-associated protein/fibrillin conserved" evidence="3">
    <location>
        <begin position="49"/>
        <end position="164"/>
    </location>
</feature>
<dbReference type="OrthoDB" id="189024at2759"/>
<proteinExistence type="predicted"/>
<comment type="caution">
    <text evidence="4">The sequence shown here is derived from an EMBL/GenBank/DDBJ whole genome shotgun (WGS) entry which is preliminary data.</text>
</comment>
<evidence type="ECO:0000256" key="1">
    <source>
        <dbReference type="ARBA" id="ARBA00004474"/>
    </source>
</evidence>
<dbReference type="AlphaFoldDB" id="A0A9K3KR49"/>
<reference evidence="4" key="1">
    <citation type="journal article" date="2021" name="Sci. Rep.">
        <title>Diploid genomic architecture of Nitzschia inconspicua, an elite biomass production diatom.</title>
        <authorList>
            <person name="Oliver A."/>
            <person name="Podell S."/>
            <person name="Pinowska A."/>
            <person name="Traller J.C."/>
            <person name="Smith S.R."/>
            <person name="McClure R."/>
            <person name="Beliaev A."/>
            <person name="Bohutskyi P."/>
            <person name="Hill E.A."/>
            <person name="Rabines A."/>
            <person name="Zheng H."/>
            <person name="Allen L.Z."/>
            <person name="Kuo A."/>
            <person name="Grigoriev I.V."/>
            <person name="Allen A.E."/>
            <person name="Hazlebeck D."/>
            <person name="Allen E.E."/>
        </authorList>
    </citation>
    <scope>NUCLEOTIDE SEQUENCE</scope>
    <source>
        <strain evidence="4">Hildebrandi</strain>
    </source>
</reference>
<sequence length="214" mass="23634">MKLFTCLLLGGSFDWKQPFQLIKDPSAARSSLLVDVDQTALKNDKIVELLETAQSVGQVGSIATEQDRLKVEMLAQSLIPFSDSKQPARYPLEGVHKLVYSAAPGASSGKIGPFVGKVSQFFEDDEIFYNRVEFGPLSIALRAKREVRNNDTIKVSFLETAFSLFGKTLKKSQAGGGGVWKVRFVGTYRDGDGKEKLVRIMETPSLFVLEHSLN</sequence>
<protein>
    <submittedName>
        <fullName evidence="4">Plastid lipid-associated PAP/fibrillin family protein</fullName>
    </submittedName>
</protein>
<evidence type="ECO:0000256" key="2">
    <source>
        <dbReference type="ARBA" id="ARBA00022640"/>
    </source>
</evidence>
<keyword evidence="2" id="KW-0934">Plastid</keyword>